<feature type="transmembrane region" description="Helical" evidence="12">
    <location>
        <begin position="194"/>
        <end position="223"/>
    </location>
</feature>
<evidence type="ECO:0000256" key="9">
    <source>
        <dbReference type="ARBA" id="ARBA00023170"/>
    </source>
</evidence>
<evidence type="ECO:0000256" key="3">
    <source>
        <dbReference type="ARBA" id="ARBA00022606"/>
    </source>
</evidence>
<dbReference type="FunFam" id="1.20.1070.10:FF:000001">
    <property type="entry name" value="Olfactory receptor"/>
    <property type="match status" value="1"/>
</dbReference>
<evidence type="ECO:0000256" key="1">
    <source>
        <dbReference type="ARBA" id="ARBA00004651"/>
    </source>
</evidence>
<proteinExistence type="inferred from homology"/>
<keyword evidence="2 12" id="KW-1003">Cell membrane</keyword>
<dbReference type="InterPro" id="IPR017452">
    <property type="entry name" value="GPCR_Rhodpsn_7TM"/>
</dbReference>
<evidence type="ECO:0000256" key="5">
    <source>
        <dbReference type="ARBA" id="ARBA00022725"/>
    </source>
</evidence>
<dbReference type="GO" id="GO:0004930">
    <property type="term" value="F:G protein-coupled receptor activity"/>
    <property type="evidence" value="ECO:0007669"/>
    <property type="project" value="UniProtKB-KW"/>
</dbReference>
<dbReference type="Proteomes" id="UP001181693">
    <property type="component" value="Unassembled WGS sequence"/>
</dbReference>
<dbReference type="PRINTS" id="PR00237">
    <property type="entry name" value="GPCRRHODOPSN"/>
</dbReference>
<reference evidence="14" key="1">
    <citation type="thesis" date="2020" institute="ProQuest LLC" country="789 East Eisenhower Parkway, Ann Arbor, MI, USA">
        <title>Comparative Genomics and Chromosome Evolution.</title>
        <authorList>
            <person name="Mudd A.B."/>
        </authorList>
    </citation>
    <scope>NUCLEOTIDE SEQUENCE</scope>
    <source>
        <strain evidence="14">1538</strain>
        <tissue evidence="14">Blood</tissue>
    </source>
</reference>
<sequence>MNDSTVSEFILLGFPALISLQIALFCVFSIFYVSTLLGNIIIIVTTTLSTELHTPMYFFLSNLSFLEIFYTSVTIPKMLLNFLLKTSSISFMACAAQVYFFIALGSIECTLLAVMAYDRYVAICHPLQYVIIMDRWKCGMLAGSSWISGFVNSMIHTICAFHLTFCSSNRINQFFCDIPPLLKVACGKTLSAEIVLFIVGGAYGFGSFLLTSISYIHIISTILNIRSKEGQQKAFSTCTSHLIVVTMFFGTSFSAYLKPTSKYSSEEGKMIPVFYAVITPTLNPIIYTLRNTEFKKALRKMKKLALGTVL</sequence>
<evidence type="ECO:0000256" key="8">
    <source>
        <dbReference type="ARBA" id="ARBA00023136"/>
    </source>
</evidence>
<comment type="caution">
    <text evidence="14">The sequence shown here is derived from an EMBL/GenBank/DDBJ whole genome shotgun (WGS) entry which is preliminary data.</text>
</comment>
<keyword evidence="7 11" id="KW-0297">G-protein coupled receptor</keyword>
<keyword evidence="3 12" id="KW-0716">Sensory transduction</keyword>
<evidence type="ECO:0000256" key="11">
    <source>
        <dbReference type="RuleBase" id="RU000688"/>
    </source>
</evidence>
<keyword evidence="10 11" id="KW-0807">Transducer</keyword>
<comment type="similarity">
    <text evidence="11">Belongs to the G-protein coupled receptor 1 family.</text>
</comment>
<dbReference type="GO" id="GO:0004984">
    <property type="term" value="F:olfactory receptor activity"/>
    <property type="evidence" value="ECO:0007669"/>
    <property type="project" value="InterPro"/>
</dbReference>
<dbReference type="InterPro" id="IPR000725">
    <property type="entry name" value="Olfact_rcpt"/>
</dbReference>
<feature type="transmembrane region" description="Helical" evidence="12">
    <location>
        <begin position="138"/>
        <end position="165"/>
    </location>
</feature>
<accession>A0AAV2ZPX6</accession>
<evidence type="ECO:0000259" key="13">
    <source>
        <dbReference type="PROSITE" id="PS50262"/>
    </source>
</evidence>
<dbReference type="Gene3D" id="1.20.1070.10">
    <property type="entry name" value="Rhodopsin 7-helix transmembrane proteins"/>
    <property type="match status" value="1"/>
</dbReference>
<feature type="transmembrane region" description="Helical" evidence="12">
    <location>
        <begin position="20"/>
        <end position="44"/>
    </location>
</feature>
<evidence type="ECO:0000256" key="10">
    <source>
        <dbReference type="ARBA" id="ARBA00023224"/>
    </source>
</evidence>
<dbReference type="Pfam" id="PF13853">
    <property type="entry name" value="7tm_4"/>
    <property type="match status" value="1"/>
</dbReference>
<dbReference type="InterPro" id="IPR000276">
    <property type="entry name" value="GPCR_Rhodpsn"/>
</dbReference>
<evidence type="ECO:0000256" key="4">
    <source>
        <dbReference type="ARBA" id="ARBA00022692"/>
    </source>
</evidence>
<feature type="transmembrane region" description="Helical" evidence="12">
    <location>
        <begin position="96"/>
        <end position="117"/>
    </location>
</feature>
<evidence type="ECO:0000313" key="14">
    <source>
        <dbReference type="EMBL" id="DBA16479.1"/>
    </source>
</evidence>
<dbReference type="PANTHER" id="PTHR26452">
    <property type="entry name" value="OLFACTORY RECEPTOR"/>
    <property type="match status" value="1"/>
</dbReference>
<gene>
    <name evidence="14" type="ORF">GDO54_003867</name>
</gene>
<dbReference type="InterPro" id="IPR050516">
    <property type="entry name" value="Olfactory_GPCR"/>
</dbReference>
<keyword evidence="5 12" id="KW-0552">Olfaction</keyword>
<keyword evidence="15" id="KW-1185">Reference proteome</keyword>
<dbReference type="CDD" id="cd13954">
    <property type="entry name" value="7tmA_OR"/>
    <property type="match status" value="1"/>
</dbReference>
<dbReference type="GO" id="GO:0005886">
    <property type="term" value="C:plasma membrane"/>
    <property type="evidence" value="ECO:0007669"/>
    <property type="project" value="UniProtKB-SubCell"/>
</dbReference>
<dbReference type="AlphaFoldDB" id="A0AAV2ZPX6"/>
<evidence type="ECO:0000256" key="6">
    <source>
        <dbReference type="ARBA" id="ARBA00022989"/>
    </source>
</evidence>
<dbReference type="EMBL" id="DYDO01000011">
    <property type="protein sequence ID" value="DBA16479.1"/>
    <property type="molecule type" value="Genomic_DNA"/>
</dbReference>
<dbReference type="PROSITE" id="PS00237">
    <property type="entry name" value="G_PROTEIN_RECEP_F1_1"/>
    <property type="match status" value="1"/>
</dbReference>
<evidence type="ECO:0000256" key="2">
    <source>
        <dbReference type="ARBA" id="ARBA00022475"/>
    </source>
</evidence>
<protein>
    <recommendedName>
        <fullName evidence="12">Olfactory receptor</fullName>
    </recommendedName>
</protein>
<keyword evidence="6 12" id="KW-1133">Transmembrane helix</keyword>
<feature type="transmembrane region" description="Helical" evidence="12">
    <location>
        <begin position="235"/>
        <end position="257"/>
    </location>
</feature>
<feature type="transmembrane region" description="Helical" evidence="12">
    <location>
        <begin position="269"/>
        <end position="289"/>
    </location>
</feature>
<evidence type="ECO:0000256" key="12">
    <source>
        <dbReference type="RuleBase" id="RU363047"/>
    </source>
</evidence>
<dbReference type="PROSITE" id="PS50262">
    <property type="entry name" value="G_PROTEIN_RECEP_F1_2"/>
    <property type="match status" value="1"/>
</dbReference>
<organism evidence="14 15">
    <name type="scientific">Pyxicephalus adspersus</name>
    <name type="common">African bullfrog</name>
    <dbReference type="NCBI Taxonomy" id="30357"/>
    <lineage>
        <taxon>Eukaryota</taxon>
        <taxon>Metazoa</taxon>
        <taxon>Chordata</taxon>
        <taxon>Craniata</taxon>
        <taxon>Vertebrata</taxon>
        <taxon>Euteleostomi</taxon>
        <taxon>Amphibia</taxon>
        <taxon>Batrachia</taxon>
        <taxon>Anura</taxon>
        <taxon>Neobatrachia</taxon>
        <taxon>Ranoidea</taxon>
        <taxon>Pyxicephalidae</taxon>
        <taxon>Pyxicephalinae</taxon>
        <taxon>Pyxicephalus</taxon>
    </lineage>
</organism>
<keyword evidence="9 11" id="KW-0675">Receptor</keyword>
<dbReference type="PRINTS" id="PR00245">
    <property type="entry name" value="OLFACTORYR"/>
</dbReference>
<feature type="domain" description="G-protein coupled receptors family 1 profile" evidence="13">
    <location>
        <begin position="38"/>
        <end position="287"/>
    </location>
</feature>
<feature type="transmembrane region" description="Helical" evidence="12">
    <location>
        <begin position="56"/>
        <end position="76"/>
    </location>
</feature>
<name>A0AAV2ZPX6_PYXAD</name>
<evidence type="ECO:0000313" key="15">
    <source>
        <dbReference type="Proteomes" id="UP001181693"/>
    </source>
</evidence>
<dbReference type="SUPFAM" id="SSF81321">
    <property type="entry name" value="Family A G protein-coupled receptor-like"/>
    <property type="match status" value="1"/>
</dbReference>
<keyword evidence="8 12" id="KW-0472">Membrane</keyword>
<comment type="subcellular location">
    <subcellularLocation>
        <location evidence="1 12">Cell membrane</location>
        <topology evidence="1 12">Multi-pass membrane protein</topology>
    </subcellularLocation>
</comment>
<evidence type="ECO:0000256" key="7">
    <source>
        <dbReference type="ARBA" id="ARBA00023040"/>
    </source>
</evidence>
<keyword evidence="4 11" id="KW-0812">Transmembrane</keyword>